<keyword evidence="4" id="KW-0472">Membrane</keyword>
<dbReference type="InterPro" id="IPR017511">
    <property type="entry name" value="PQQ_mDH"/>
</dbReference>
<dbReference type="AlphaFoldDB" id="A0A2K8K9D7"/>
<keyword evidence="4" id="KW-1133">Transmembrane helix</keyword>
<dbReference type="InterPro" id="IPR011047">
    <property type="entry name" value="Quinoprotein_ADH-like_sf"/>
</dbReference>
<evidence type="ECO:0000259" key="5">
    <source>
        <dbReference type="Pfam" id="PF01011"/>
    </source>
</evidence>
<dbReference type="PANTHER" id="PTHR32303:SF4">
    <property type="entry name" value="QUINOPROTEIN GLUCOSE DEHYDROGENASE"/>
    <property type="match status" value="1"/>
</dbReference>
<dbReference type="Pfam" id="PF01011">
    <property type="entry name" value="PQQ"/>
    <property type="match status" value="1"/>
</dbReference>
<comment type="similarity">
    <text evidence="2">Belongs to the bacterial PQQ dehydrogenase family.</text>
</comment>
<protein>
    <submittedName>
        <fullName evidence="6">Pyrroloquinoline quinone-dependent dehydrogenase</fullName>
    </submittedName>
</protein>
<keyword evidence="3" id="KW-0560">Oxidoreductase</keyword>
<reference evidence="6 7" key="1">
    <citation type="submission" date="2017-11" db="EMBL/GenBank/DDBJ databases">
        <title>Revised Sequence and Annotation of the Rhodobaca barguzinensis strain alga05 Genome.</title>
        <authorList>
            <person name="Kopejtka K."/>
            <person name="Tomasch J.M."/>
            <person name="Bunk B."/>
            <person name="Koblizek M."/>
        </authorList>
    </citation>
    <scope>NUCLEOTIDE SEQUENCE [LARGE SCALE GENOMIC DNA]</scope>
    <source>
        <strain evidence="7">alga05</strain>
    </source>
</reference>
<dbReference type="CDD" id="cd10280">
    <property type="entry name" value="PQQ_mGDH"/>
    <property type="match status" value="1"/>
</dbReference>
<dbReference type="Proteomes" id="UP000228948">
    <property type="component" value="Chromosome"/>
</dbReference>
<keyword evidence="7" id="KW-1185">Reference proteome</keyword>
<feature type="domain" description="Pyrrolo-quinoline quinone repeat" evidence="5">
    <location>
        <begin position="189"/>
        <end position="792"/>
    </location>
</feature>
<dbReference type="SMART" id="SM00564">
    <property type="entry name" value="PQQ"/>
    <property type="match status" value="6"/>
</dbReference>
<dbReference type="GO" id="GO:0016020">
    <property type="term" value="C:membrane"/>
    <property type="evidence" value="ECO:0007669"/>
    <property type="project" value="InterPro"/>
</dbReference>
<feature type="transmembrane region" description="Helical" evidence="4">
    <location>
        <begin position="110"/>
        <end position="132"/>
    </location>
</feature>
<dbReference type="PANTHER" id="PTHR32303">
    <property type="entry name" value="QUINOPROTEIN ALCOHOL DEHYDROGENASE (CYTOCHROME C)"/>
    <property type="match status" value="1"/>
</dbReference>
<proteinExistence type="inferred from homology"/>
<dbReference type="GO" id="GO:0008876">
    <property type="term" value="F:quinoprotein glucose dehydrogenase activity"/>
    <property type="evidence" value="ECO:0007669"/>
    <property type="project" value="TreeGrafter"/>
</dbReference>
<dbReference type="InterPro" id="IPR018391">
    <property type="entry name" value="PQQ_b-propeller_rpt"/>
</dbReference>
<dbReference type="Gene3D" id="2.140.10.10">
    <property type="entry name" value="Quinoprotein alcohol dehydrogenase-like superfamily"/>
    <property type="match status" value="2"/>
</dbReference>
<evidence type="ECO:0000313" key="7">
    <source>
        <dbReference type="Proteomes" id="UP000228948"/>
    </source>
</evidence>
<comment type="cofactor">
    <cofactor evidence="1">
        <name>pyrroloquinoline quinone</name>
        <dbReference type="ChEBI" id="CHEBI:58442"/>
    </cofactor>
</comment>
<evidence type="ECO:0000256" key="1">
    <source>
        <dbReference type="ARBA" id="ARBA00001931"/>
    </source>
</evidence>
<feature type="transmembrane region" description="Helical" evidence="4">
    <location>
        <begin position="54"/>
        <end position="72"/>
    </location>
</feature>
<dbReference type="GO" id="GO:0048038">
    <property type="term" value="F:quinone binding"/>
    <property type="evidence" value="ECO:0007669"/>
    <property type="project" value="InterPro"/>
</dbReference>
<sequence>MLMQNFQYTFLSLRFSQYGLIAKLLLALLALAKLGLGAVLIWVGVQIALNGGGLYYALAGLLLLAGAAGLIFAPVGAALLPSGLLLGLTFAWGLIEISENDWLVSWQFDLLGRIAVPGLLFAALALIVVWGSARHMQPRWLRPAGWGVLAVAVIGAILSVALVWERPTAPMGRDTNATLFDGHNTADDWTAFGGSALGARYSPAVQIDRDNIDELAEVWRVQTGDMTENDRIHYSAQNTPVYVEGRLYACTPSNKVIALDPATGQTIWRFDPQTSEVDMESLFSVACRAVAHHRNSMEDGTCAARIYMATVDSRLFALDAATGTVCTDFGTQGIVDLAEGMGIQEIGLASSTSGPAVVGDLVLIGQQVSDNQRGDAPSGVVRAYDALTGDLVWAWDALRQGIASDPLPEGEVFPRGTPNAWNVISGDPEAGIVYIATGNSANDHWGGARTPEEDRFTSAVIAIDMETGETIWDFATVIHDLWDYDLGAQPALMDIQIEGETRRVVVQGTKQGSIYVLDAATGAHLRPVEQRPAPQAALPGDWTNETQPQAVFYPNFAGRIGPDPETLRHTQTWGVAMIDAALCRRDFLRMDYRGIYTPPSENPHGMLLHPGTVGGINWGGIGLDLGRDILITNHSRLPNVVTMFPREEVDDLPVGLGGARPDQEIAPQWLAPYGVTRPMWLSILGAPCIAPPWGYLAATDLQSGELLWSQPFGTGFDTGPMGLPTFLRVPLGTVNIGGPLVTGSGITFIGAAQDNFFRAYETESGRLLWSARLPSGGQASPMSYMHEGRQYVVLHAGGHSRLETTVGDSIIAYALPQ</sequence>
<evidence type="ECO:0000313" key="6">
    <source>
        <dbReference type="EMBL" id="ATX64503.1"/>
    </source>
</evidence>
<evidence type="ECO:0000256" key="3">
    <source>
        <dbReference type="ARBA" id="ARBA00023002"/>
    </source>
</evidence>
<keyword evidence="4" id="KW-0812">Transmembrane</keyword>
<dbReference type="KEGG" id="rbg:BG454_00520"/>
<evidence type="ECO:0000256" key="2">
    <source>
        <dbReference type="ARBA" id="ARBA00008156"/>
    </source>
</evidence>
<accession>A0A2K8K9D7</accession>
<name>A0A2K8K9D7_9RHOB</name>
<dbReference type="SUPFAM" id="SSF50998">
    <property type="entry name" value="Quinoprotein alcohol dehydrogenase-like"/>
    <property type="match status" value="1"/>
</dbReference>
<feature type="transmembrane region" description="Helical" evidence="4">
    <location>
        <begin position="79"/>
        <end position="98"/>
    </location>
</feature>
<organism evidence="6 7">
    <name type="scientific">Roseinatronobacter bogoriensis subsp. barguzinensis</name>
    <dbReference type="NCBI Taxonomy" id="441209"/>
    <lineage>
        <taxon>Bacteria</taxon>
        <taxon>Pseudomonadati</taxon>
        <taxon>Pseudomonadota</taxon>
        <taxon>Alphaproteobacteria</taxon>
        <taxon>Rhodobacterales</taxon>
        <taxon>Paracoccaceae</taxon>
        <taxon>Roseinatronobacter</taxon>
    </lineage>
</organism>
<gene>
    <name evidence="6" type="ORF">BG454_00520</name>
</gene>
<dbReference type="STRING" id="441209.GCA_001870665_00238"/>
<evidence type="ECO:0000256" key="4">
    <source>
        <dbReference type="SAM" id="Phobius"/>
    </source>
</evidence>
<feature type="transmembrane region" description="Helical" evidence="4">
    <location>
        <begin position="20"/>
        <end position="42"/>
    </location>
</feature>
<dbReference type="EMBL" id="CP024899">
    <property type="protein sequence ID" value="ATX64503.1"/>
    <property type="molecule type" value="Genomic_DNA"/>
</dbReference>
<feature type="transmembrane region" description="Helical" evidence="4">
    <location>
        <begin position="144"/>
        <end position="164"/>
    </location>
</feature>
<dbReference type="InterPro" id="IPR002372">
    <property type="entry name" value="PQQ_rpt_dom"/>
</dbReference>